<keyword evidence="5 7" id="KW-0472">Membrane</keyword>
<dbReference type="EMBL" id="JAGTXO010000006">
    <property type="protein sequence ID" value="KAG8467106.1"/>
    <property type="molecule type" value="Genomic_DNA"/>
</dbReference>
<evidence type="ECO:0000256" key="8">
    <source>
        <dbReference type="SAM" id="SignalP"/>
    </source>
</evidence>
<evidence type="ECO:0000256" key="1">
    <source>
        <dbReference type="ARBA" id="ARBA00004141"/>
    </source>
</evidence>
<keyword evidence="3 7" id="KW-0812">Transmembrane</keyword>
<accession>A0A8J6CDI0</accession>
<feature type="transmembrane region" description="Helical" evidence="7">
    <location>
        <begin position="288"/>
        <end position="308"/>
    </location>
</feature>
<comment type="caution">
    <text evidence="9">The sequence shown here is derived from an EMBL/GenBank/DDBJ whole genome shotgun (WGS) entry which is preliminary data.</text>
</comment>
<feature type="transmembrane region" description="Helical" evidence="7">
    <location>
        <begin position="176"/>
        <end position="199"/>
    </location>
</feature>
<evidence type="ECO:0000256" key="3">
    <source>
        <dbReference type="ARBA" id="ARBA00022692"/>
    </source>
</evidence>
<feature type="transmembrane region" description="Helical" evidence="7">
    <location>
        <begin position="83"/>
        <end position="109"/>
    </location>
</feature>
<dbReference type="InterPro" id="IPR024002">
    <property type="entry name" value="For/NO2_transpt_CS"/>
</dbReference>
<feature type="chain" id="PRO_5035161202" evidence="8">
    <location>
        <begin position="25"/>
        <end position="311"/>
    </location>
</feature>
<feature type="signal peptide" evidence="8">
    <location>
        <begin position="1"/>
        <end position="24"/>
    </location>
</feature>
<comment type="similarity">
    <text evidence="6">Belongs to the FNT transporter (TC 1.A.16) family.</text>
</comment>
<proteinExistence type="inferred from homology"/>
<reference evidence="9" key="1">
    <citation type="submission" date="2021-05" db="EMBL/GenBank/DDBJ databases">
        <title>The genome of the haptophyte Pavlova lutheri (Diacronema luteri, Pavlovales) - a model for lipid biosynthesis in eukaryotic algae.</title>
        <authorList>
            <person name="Hulatt C.J."/>
            <person name="Posewitz M.C."/>
        </authorList>
    </citation>
    <scope>NUCLEOTIDE SEQUENCE</scope>
    <source>
        <strain evidence="9">NIVA-4/92</strain>
    </source>
</reference>
<dbReference type="InterPro" id="IPR023271">
    <property type="entry name" value="Aquaporin-like"/>
</dbReference>
<sequence>MLLAAQVLLACAFVPGAQPRLAHAASRPPAPSALATRARGGACSASTVRASDAPPPALKPPAAIFDGAIAAGAAKASMPASKIFVLAVISGCHIAFGSCLSMMVGGAVPGIKEANPGLQRIILGAFGLPFGLLMTLISGAELFTGNTALVTTSVLNGKASVRGLAKSWFYSYAGNLVGSLLIASLFAASGVMHTGVVAVATAKVAMPWAQAFVRGVLANWLVCMAVWMASGCSDLAGKAVAVWFPISAFVAMGLEHSVANMAIVPLGMMLGAPVTVREFVLANLLPVTLGNAFAGVVAIAVAFTLAYGKGK</sequence>
<dbReference type="Pfam" id="PF01226">
    <property type="entry name" value="Form_Nir_trans"/>
    <property type="match status" value="1"/>
</dbReference>
<organism evidence="9 10">
    <name type="scientific">Diacronema lutheri</name>
    <name type="common">Unicellular marine alga</name>
    <name type="synonym">Monochrysis lutheri</name>
    <dbReference type="NCBI Taxonomy" id="2081491"/>
    <lineage>
        <taxon>Eukaryota</taxon>
        <taxon>Haptista</taxon>
        <taxon>Haptophyta</taxon>
        <taxon>Pavlovophyceae</taxon>
        <taxon>Pavlovales</taxon>
        <taxon>Pavlovaceae</taxon>
        <taxon>Diacronema</taxon>
    </lineage>
</organism>
<evidence type="ECO:0000256" key="6">
    <source>
        <dbReference type="ARBA" id="ARBA00049660"/>
    </source>
</evidence>
<dbReference type="FunFam" id="1.20.1080.10:FF:000011">
    <property type="entry name" value="Formate family transporter"/>
    <property type="match status" value="1"/>
</dbReference>
<dbReference type="InterPro" id="IPR000292">
    <property type="entry name" value="For/NO2_transpt"/>
</dbReference>
<feature type="transmembrane region" description="Helical" evidence="7">
    <location>
        <begin position="121"/>
        <end position="140"/>
    </location>
</feature>
<keyword evidence="4 7" id="KW-1133">Transmembrane helix</keyword>
<feature type="transmembrane region" description="Helical" evidence="7">
    <location>
        <begin position="211"/>
        <end position="229"/>
    </location>
</feature>
<dbReference type="Proteomes" id="UP000751190">
    <property type="component" value="Unassembled WGS sequence"/>
</dbReference>
<protein>
    <submittedName>
        <fullName evidence="9">Uncharacterized protein</fullName>
    </submittedName>
</protein>
<dbReference type="OrthoDB" id="4829at2759"/>
<evidence type="ECO:0000313" key="9">
    <source>
        <dbReference type="EMBL" id="KAG8467106.1"/>
    </source>
</evidence>
<dbReference type="PROSITE" id="PS01005">
    <property type="entry name" value="FORMATE_NITRITE_TP_1"/>
    <property type="match status" value="1"/>
</dbReference>
<evidence type="ECO:0000256" key="2">
    <source>
        <dbReference type="ARBA" id="ARBA00022448"/>
    </source>
</evidence>
<dbReference type="PANTHER" id="PTHR30520">
    <property type="entry name" value="FORMATE TRANSPORTER-RELATED"/>
    <property type="match status" value="1"/>
</dbReference>
<dbReference type="AlphaFoldDB" id="A0A8J6CDI0"/>
<dbReference type="Gene3D" id="1.20.1080.10">
    <property type="entry name" value="Glycerol uptake facilitator protein"/>
    <property type="match status" value="1"/>
</dbReference>
<keyword evidence="2" id="KW-0813">Transport</keyword>
<dbReference type="PANTHER" id="PTHR30520:SF6">
    <property type="entry name" value="FORMATE_NITRATE FAMILY TRANSPORTER (EUROFUNG)"/>
    <property type="match status" value="1"/>
</dbReference>
<evidence type="ECO:0000256" key="7">
    <source>
        <dbReference type="SAM" id="Phobius"/>
    </source>
</evidence>
<dbReference type="GO" id="GO:0015499">
    <property type="term" value="F:formate transmembrane transporter activity"/>
    <property type="evidence" value="ECO:0007669"/>
    <property type="project" value="TreeGrafter"/>
</dbReference>
<dbReference type="GO" id="GO:0005886">
    <property type="term" value="C:plasma membrane"/>
    <property type="evidence" value="ECO:0007669"/>
    <property type="project" value="TreeGrafter"/>
</dbReference>
<feature type="transmembrane region" description="Helical" evidence="7">
    <location>
        <begin position="235"/>
        <end position="254"/>
    </location>
</feature>
<evidence type="ECO:0000313" key="10">
    <source>
        <dbReference type="Proteomes" id="UP000751190"/>
    </source>
</evidence>
<comment type="subcellular location">
    <subcellularLocation>
        <location evidence="1">Membrane</location>
        <topology evidence="1">Multi-pass membrane protein</topology>
    </subcellularLocation>
</comment>
<name>A0A8J6CDI0_DIALT</name>
<dbReference type="OMA" id="MIWFPIM"/>
<gene>
    <name evidence="9" type="ORF">KFE25_000422</name>
</gene>
<evidence type="ECO:0000256" key="4">
    <source>
        <dbReference type="ARBA" id="ARBA00022989"/>
    </source>
</evidence>
<evidence type="ECO:0000256" key="5">
    <source>
        <dbReference type="ARBA" id="ARBA00023136"/>
    </source>
</evidence>
<keyword evidence="10" id="KW-1185">Reference proteome</keyword>
<keyword evidence="8" id="KW-0732">Signal</keyword>